<dbReference type="InterPro" id="IPR004769">
    <property type="entry name" value="Pur_lyase"/>
</dbReference>
<dbReference type="Pfam" id="PF00206">
    <property type="entry name" value="Lyase_1"/>
    <property type="match status" value="1"/>
</dbReference>
<dbReference type="PRINTS" id="PR00149">
    <property type="entry name" value="FUMRATELYASE"/>
</dbReference>
<feature type="non-terminal residue" evidence="8">
    <location>
        <position position="256"/>
    </location>
</feature>
<evidence type="ECO:0000313" key="8">
    <source>
        <dbReference type="EMBL" id="VAX33324.1"/>
    </source>
</evidence>
<dbReference type="Gene3D" id="1.10.275.10">
    <property type="entry name" value="Fumarase/aspartase (N-terminal domain)"/>
    <property type="match status" value="1"/>
</dbReference>
<dbReference type="GO" id="GO:0004018">
    <property type="term" value="F:N6-(1,2-dicarboxyethyl)AMP AMP-lyase (fumarate-forming) activity"/>
    <property type="evidence" value="ECO:0007669"/>
    <property type="project" value="InterPro"/>
</dbReference>
<dbReference type="NCBIfam" id="TIGR00928">
    <property type="entry name" value="purB"/>
    <property type="match status" value="1"/>
</dbReference>
<dbReference type="GO" id="GO:0070626">
    <property type="term" value="F:(S)-2-(5-amino-1-(5-phospho-D-ribosyl)imidazole-4-carboxamido) succinate lyase (fumarate-forming) activity"/>
    <property type="evidence" value="ECO:0007669"/>
    <property type="project" value="TreeGrafter"/>
</dbReference>
<dbReference type="InterPro" id="IPR000362">
    <property type="entry name" value="Fumarate_lyase_fam"/>
</dbReference>
<dbReference type="InterPro" id="IPR024083">
    <property type="entry name" value="Fumarase/histidase_N"/>
</dbReference>
<evidence type="ECO:0000256" key="6">
    <source>
        <dbReference type="ARBA" id="ARBA00030717"/>
    </source>
</evidence>
<evidence type="ECO:0000256" key="4">
    <source>
        <dbReference type="ARBA" id="ARBA00023239"/>
    </source>
</evidence>
<feature type="domain" description="Fumarate lyase N-terminal" evidence="7">
    <location>
        <begin position="7"/>
        <end position="252"/>
    </location>
</feature>
<accession>A0A3B1DBA2</accession>
<dbReference type="PANTHER" id="PTHR43172:SF1">
    <property type="entry name" value="ADENYLOSUCCINATE LYASE"/>
    <property type="match status" value="1"/>
</dbReference>
<dbReference type="AlphaFoldDB" id="A0A3B1DBA2"/>
<dbReference type="GO" id="GO:0005829">
    <property type="term" value="C:cytosol"/>
    <property type="evidence" value="ECO:0007669"/>
    <property type="project" value="TreeGrafter"/>
</dbReference>
<evidence type="ECO:0000256" key="5">
    <source>
        <dbReference type="ARBA" id="ARBA00025704"/>
    </source>
</evidence>
<sequence length="256" mass="29026">MIPRYTRKAMEKIWTLESKYRKWLEVEIAACEAWAEMGDIPQDALKVIKEKAGFDTERIDEIEATVKHDVIAFLTSVSEHVGPEARYIHKGLTSSDILDTALALLMRDAADIIISDIETLIDVLKEQAYRHKDIPCMGRSHGIHAEPMTFGLKFALWHEDMKRNLERMKRAREVISAGKLSGAVGTFSNIPPQIEEMVLSRLGLKPEPVATQVVQRDRHAEYLVTLAIVAACIEKIAVEIRHLQRTEVLEAEEPFT</sequence>
<dbReference type="GO" id="GO:0044208">
    <property type="term" value="P:'de novo' AMP biosynthetic process"/>
    <property type="evidence" value="ECO:0007669"/>
    <property type="project" value="UniProtKB-UniPathway"/>
</dbReference>
<protein>
    <recommendedName>
        <fullName evidence="3">Adenylosuccinate lyase</fullName>
        <ecNumber evidence="2">4.3.2.2</ecNumber>
    </recommendedName>
    <alternativeName>
        <fullName evidence="6">Adenylosuccinase</fullName>
    </alternativeName>
</protein>
<comment type="pathway">
    <text evidence="5">Purine metabolism.</text>
</comment>
<reference evidence="8" key="1">
    <citation type="submission" date="2018-06" db="EMBL/GenBank/DDBJ databases">
        <authorList>
            <person name="Zhirakovskaya E."/>
        </authorList>
    </citation>
    <scope>NUCLEOTIDE SEQUENCE</scope>
</reference>
<dbReference type="EMBL" id="UOGH01000293">
    <property type="protein sequence ID" value="VAX33324.1"/>
    <property type="molecule type" value="Genomic_DNA"/>
</dbReference>
<dbReference type="FunFam" id="1.10.275.10:FF:000006">
    <property type="entry name" value="Adenylosuccinate lyase"/>
    <property type="match status" value="1"/>
</dbReference>
<keyword evidence="4 8" id="KW-0456">Lyase</keyword>
<proteinExistence type="inferred from homology"/>
<dbReference type="GO" id="GO:0006189">
    <property type="term" value="P:'de novo' IMP biosynthetic process"/>
    <property type="evidence" value="ECO:0007669"/>
    <property type="project" value="UniProtKB-UniPathway"/>
</dbReference>
<dbReference type="Gene3D" id="1.20.200.10">
    <property type="entry name" value="Fumarase/aspartase (Central domain)"/>
    <property type="match status" value="1"/>
</dbReference>
<name>A0A3B1DBA2_9ZZZZ</name>
<evidence type="ECO:0000259" key="7">
    <source>
        <dbReference type="Pfam" id="PF00206"/>
    </source>
</evidence>
<dbReference type="PANTHER" id="PTHR43172">
    <property type="entry name" value="ADENYLOSUCCINATE LYASE"/>
    <property type="match status" value="1"/>
</dbReference>
<gene>
    <name evidence="8" type="ORF">MNBD_NITROSPIRAE02-765</name>
</gene>
<dbReference type="UniPathway" id="UPA00074">
    <property type="reaction ID" value="UER00132"/>
</dbReference>
<evidence type="ECO:0000256" key="3">
    <source>
        <dbReference type="ARBA" id="ARBA00017058"/>
    </source>
</evidence>
<evidence type="ECO:0000256" key="1">
    <source>
        <dbReference type="ARBA" id="ARBA00008273"/>
    </source>
</evidence>
<dbReference type="EC" id="4.3.2.2" evidence="2"/>
<organism evidence="8">
    <name type="scientific">hydrothermal vent metagenome</name>
    <dbReference type="NCBI Taxonomy" id="652676"/>
    <lineage>
        <taxon>unclassified sequences</taxon>
        <taxon>metagenomes</taxon>
        <taxon>ecological metagenomes</taxon>
    </lineage>
</organism>
<dbReference type="SUPFAM" id="SSF48557">
    <property type="entry name" value="L-aspartase-like"/>
    <property type="match status" value="1"/>
</dbReference>
<evidence type="ECO:0000256" key="2">
    <source>
        <dbReference type="ARBA" id="ARBA00012339"/>
    </source>
</evidence>
<dbReference type="InterPro" id="IPR008948">
    <property type="entry name" value="L-Aspartase-like"/>
</dbReference>
<dbReference type="InterPro" id="IPR022761">
    <property type="entry name" value="Fumarate_lyase_N"/>
</dbReference>
<dbReference type="UniPathway" id="UPA00075">
    <property type="reaction ID" value="UER00336"/>
</dbReference>
<comment type="similarity">
    <text evidence="1">Belongs to the lyase 1 family. Adenylosuccinate lyase subfamily.</text>
</comment>